<protein>
    <recommendedName>
        <fullName evidence="5">Sieve element occlusion C-terminal domain-containing protein</fullName>
    </recommendedName>
</protein>
<comment type="caution">
    <text evidence="3">The sequence shown here is derived from an EMBL/GenBank/DDBJ whole genome shotgun (WGS) entry which is preliminary data.</text>
</comment>
<evidence type="ECO:0000259" key="2">
    <source>
        <dbReference type="Pfam" id="PF14577"/>
    </source>
</evidence>
<dbReference type="InterPro" id="IPR027942">
    <property type="entry name" value="SEO_N"/>
</dbReference>
<proteinExistence type="predicted"/>
<feature type="domain" description="Sieve element occlusion C-terminal" evidence="2">
    <location>
        <begin position="193"/>
        <end position="250"/>
    </location>
</feature>
<name>A0A540MQY3_MALBA</name>
<dbReference type="PANTHER" id="PTHR33232">
    <property type="entry name" value="PROTEIN SIEVE ELEMENT OCCLUSION B-LIKE"/>
    <property type="match status" value="1"/>
</dbReference>
<dbReference type="Pfam" id="PF14577">
    <property type="entry name" value="SEO_C"/>
    <property type="match status" value="2"/>
</dbReference>
<evidence type="ECO:0000313" key="4">
    <source>
        <dbReference type="Proteomes" id="UP000315295"/>
    </source>
</evidence>
<dbReference type="AlphaFoldDB" id="A0A540MQY3"/>
<evidence type="ECO:0008006" key="5">
    <source>
        <dbReference type="Google" id="ProtNLM"/>
    </source>
</evidence>
<evidence type="ECO:0000259" key="1">
    <source>
        <dbReference type="Pfam" id="PF14576"/>
    </source>
</evidence>
<keyword evidence="4" id="KW-1185">Reference proteome</keyword>
<dbReference type="InterPro" id="IPR027944">
    <property type="entry name" value="SEO_C"/>
</dbReference>
<dbReference type="EMBL" id="VIEB01000206">
    <property type="protein sequence ID" value="TQE00770.1"/>
    <property type="molecule type" value="Genomic_DNA"/>
</dbReference>
<dbReference type="GO" id="GO:0010088">
    <property type="term" value="P:phloem development"/>
    <property type="evidence" value="ECO:0007669"/>
    <property type="project" value="InterPro"/>
</dbReference>
<organism evidence="3 4">
    <name type="scientific">Malus baccata</name>
    <name type="common">Siberian crab apple</name>
    <name type="synonym">Pyrus baccata</name>
    <dbReference type="NCBI Taxonomy" id="106549"/>
    <lineage>
        <taxon>Eukaryota</taxon>
        <taxon>Viridiplantae</taxon>
        <taxon>Streptophyta</taxon>
        <taxon>Embryophyta</taxon>
        <taxon>Tracheophyta</taxon>
        <taxon>Spermatophyta</taxon>
        <taxon>Magnoliopsida</taxon>
        <taxon>eudicotyledons</taxon>
        <taxon>Gunneridae</taxon>
        <taxon>Pentapetalae</taxon>
        <taxon>rosids</taxon>
        <taxon>fabids</taxon>
        <taxon>Rosales</taxon>
        <taxon>Rosaceae</taxon>
        <taxon>Amygdaloideae</taxon>
        <taxon>Maleae</taxon>
        <taxon>Malus</taxon>
    </lineage>
</organism>
<dbReference type="InterPro" id="IPR039299">
    <property type="entry name" value="SEOA"/>
</dbReference>
<sequence>MDHIPVDVYWAIVTVVACATKISILTNNEDKEHDLAPFAQTIHYVLNKLKIQLIVCRKQIVEAETYWRLRKIFRTPTEIMEVFKALIFTKDNVQPLVDGSTKQLKFESLRNKMYTVRISAPVAGMIRFIKEEWSFKGKPTLVVMNPQGKVEHPNAFHMIRVWRVKAFPFTMATEEELSHEQGDNLVVPMFGLINPCIKEDTYTFFYGGKDNGWIQEFTKKATAFAKDPFFKEAKIHIELSCVGKGNKGKDDHGILGKLWSGIECLFFTKVHKPDGQACQEIQKLLSYKNESGWAVLTKGNSVVVTGHGVSILKVVEDIDKWKDHMKERGFEFCFKSYHERVRAGTRPCGRLDIEHSNGKVPDTIKCAECHRNMETFISYKCCHIDGIYDVGQSNKFKVCMF</sequence>
<dbReference type="Pfam" id="PF14576">
    <property type="entry name" value="SEO_N"/>
    <property type="match status" value="1"/>
</dbReference>
<feature type="domain" description="Sieve element occlusion C-terminal" evidence="2">
    <location>
        <begin position="274"/>
        <end position="383"/>
    </location>
</feature>
<gene>
    <name evidence="3" type="ORF">C1H46_013565</name>
</gene>
<dbReference type="Proteomes" id="UP000315295">
    <property type="component" value="Unassembled WGS sequence"/>
</dbReference>
<dbReference type="PANTHER" id="PTHR33232:SF18">
    <property type="entry name" value="PROTEIN SIEVE ELEMENT OCCLUSION B-LIKE"/>
    <property type="match status" value="1"/>
</dbReference>
<reference evidence="3 4" key="1">
    <citation type="journal article" date="2019" name="G3 (Bethesda)">
        <title>Sequencing of a Wild Apple (Malus baccata) Genome Unravels the Differences Between Cultivated and Wild Apple Species Regarding Disease Resistance and Cold Tolerance.</title>
        <authorList>
            <person name="Chen X."/>
        </authorList>
    </citation>
    <scope>NUCLEOTIDE SEQUENCE [LARGE SCALE GENOMIC DNA]</scope>
    <source>
        <strain evidence="4">cv. Shandingzi</strain>
        <tissue evidence="3">Leaves</tissue>
    </source>
</reference>
<accession>A0A540MQY3</accession>
<feature type="domain" description="Sieve element occlusion N-terminal" evidence="1">
    <location>
        <begin position="1"/>
        <end position="76"/>
    </location>
</feature>
<dbReference type="STRING" id="106549.A0A540MQY3"/>
<evidence type="ECO:0000313" key="3">
    <source>
        <dbReference type="EMBL" id="TQE00770.1"/>
    </source>
</evidence>